<sequence>MLVEIIAFPVLLNRFPPLALAEPDDRNEFRAFSVVFGLKALHLTW</sequence>
<protein>
    <submittedName>
        <fullName evidence="1">Uncharacterized protein</fullName>
    </submittedName>
</protein>
<dbReference type="KEGG" id="amd:AMED_5621"/>
<dbReference type="AlphaFoldDB" id="A0A0H3DCL2"/>
<dbReference type="Proteomes" id="UP000000328">
    <property type="component" value="Chromosome"/>
</dbReference>
<gene>
    <name evidence="1" type="ordered locus">AMED_5621</name>
</gene>
<evidence type="ECO:0000313" key="1">
    <source>
        <dbReference type="EMBL" id="ADJ47374.1"/>
    </source>
</evidence>
<reference evidence="1 2" key="1">
    <citation type="journal article" date="2010" name="Cell Res.">
        <title>Complete genome sequence of the rifamycin SV-producing Amycolatopsis mediterranei U32 revealed its genetic characteristics in phylogeny and metabolism.</title>
        <authorList>
            <person name="Zhao W."/>
            <person name="Zhong Y."/>
            <person name="Yuan H."/>
            <person name="Wang J."/>
            <person name="Zheng H."/>
            <person name="Wang Y."/>
            <person name="Cen X."/>
            <person name="Xu F."/>
            <person name="Bai J."/>
            <person name="Han X."/>
            <person name="Lu G."/>
            <person name="Zhu Y."/>
            <person name="Shao Z."/>
            <person name="Yan H."/>
            <person name="Li C."/>
            <person name="Peng N."/>
            <person name="Zhang Z."/>
            <person name="Zhang Y."/>
            <person name="Lin W."/>
            <person name="Fan Y."/>
            <person name="Qin Z."/>
            <person name="Hu Y."/>
            <person name="Zhu B."/>
            <person name="Wang S."/>
            <person name="Ding X."/>
            <person name="Zhao G.P."/>
        </authorList>
    </citation>
    <scope>NUCLEOTIDE SEQUENCE [LARGE SCALE GENOMIC DNA]</scope>
    <source>
        <strain evidence="2">U-32</strain>
    </source>
</reference>
<dbReference type="HOGENOM" id="CLU_3195307_0_0_11"/>
<accession>A0A0H3DCL2</accession>
<name>A0A0H3DCL2_AMYMU</name>
<dbReference type="RefSeq" id="WP_013227432.1">
    <property type="nucleotide sequence ID" value="NC_014318.1"/>
</dbReference>
<dbReference type="GeneID" id="92877200"/>
<dbReference type="EMBL" id="CP002000">
    <property type="protein sequence ID" value="ADJ47374.1"/>
    <property type="molecule type" value="Genomic_DNA"/>
</dbReference>
<organism evidence="1 2">
    <name type="scientific">Amycolatopsis mediterranei (strain U-32)</name>
    <dbReference type="NCBI Taxonomy" id="749927"/>
    <lineage>
        <taxon>Bacteria</taxon>
        <taxon>Bacillati</taxon>
        <taxon>Actinomycetota</taxon>
        <taxon>Actinomycetes</taxon>
        <taxon>Pseudonocardiales</taxon>
        <taxon>Pseudonocardiaceae</taxon>
        <taxon>Amycolatopsis</taxon>
    </lineage>
</organism>
<dbReference type="OrthoDB" id="4557982at2"/>
<evidence type="ECO:0000313" key="2">
    <source>
        <dbReference type="Proteomes" id="UP000000328"/>
    </source>
</evidence>
<proteinExistence type="predicted"/>
<dbReference type="PATRIC" id="fig|749927.5.peg.5833"/>